<dbReference type="Proteomes" id="UP000184260">
    <property type="component" value="Unassembled WGS sequence"/>
</dbReference>
<evidence type="ECO:0000259" key="5">
    <source>
        <dbReference type="Pfam" id="PF01609"/>
    </source>
</evidence>
<evidence type="ECO:0000313" key="7">
    <source>
        <dbReference type="EMBL" id="SHL03259.1"/>
    </source>
</evidence>
<dbReference type="GO" id="GO:0004803">
    <property type="term" value="F:transposase activity"/>
    <property type="evidence" value="ECO:0007669"/>
    <property type="project" value="InterPro"/>
</dbReference>
<dbReference type="InterPro" id="IPR025399">
    <property type="entry name" value="DUF4372"/>
</dbReference>
<evidence type="ECO:0000256" key="4">
    <source>
        <dbReference type="ARBA" id="ARBA00023172"/>
    </source>
</evidence>
<evidence type="ECO:0000259" key="6">
    <source>
        <dbReference type="Pfam" id="PF14294"/>
    </source>
</evidence>
<keyword evidence="2" id="KW-0815">Transposition</keyword>
<dbReference type="Pfam" id="PF14294">
    <property type="entry name" value="DUF4372"/>
    <property type="match status" value="1"/>
</dbReference>
<dbReference type="GO" id="GO:0006313">
    <property type="term" value="P:DNA transposition"/>
    <property type="evidence" value="ECO:0007669"/>
    <property type="project" value="InterPro"/>
</dbReference>
<dbReference type="InterPro" id="IPR012337">
    <property type="entry name" value="RNaseH-like_sf"/>
</dbReference>
<dbReference type="Pfam" id="PF01609">
    <property type="entry name" value="DDE_Tnp_1"/>
    <property type="match status" value="1"/>
</dbReference>
<dbReference type="InterPro" id="IPR002559">
    <property type="entry name" value="Transposase_11"/>
</dbReference>
<evidence type="ECO:0000256" key="2">
    <source>
        <dbReference type="ARBA" id="ARBA00022578"/>
    </source>
</evidence>
<comment type="similarity">
    <text evidence="1">Belongs to the transposase 11 family.</text>
</comment>
<dbReference type="PANTHER" id="PTHR33258">
    <property type="entry name" value="TRANSPOSASE INSL FOR INSERTION SEQUENCE ELEMENT IS186A-RELATED"/>
    <property type="match status" value="1"/>
</dbReference>
<gene>
    <name evidence="7" type="ORF">SAMN05443669_1001196</name>
</gene>
<dbReference type="AlphaFoldDB" id="A0A1M6XBK0"/>
<dbReference type="PANTHER" id="PTHR33258:SF1">
    <property type="entry name" value="TRANSPOSASE INSL FOR INSERTION SEQUENCE ELEMENT IS186A-RELATED"/>
    <property type="match status" value="1"/>
</dbReference>
<dbReference type="EMBL" id="FRBU01000001">
    <property type="protein sequence ID" value="SHL03259.1"/>
    <property type="molecule type" value="Genomic_DNA"/>
</dbReference>
<dbReference type="STRING" id="69322.SAMN05443669_1001196"/>
<dbReference type="SUPFAM" id="SSF53098">
    <property type="entry name" value="Ribonuclease H-like"/>
    <property type="match status" value="1"/>
</dbReference>
<keyword evidence="8" id="KW-1185">Reference proteome</keyword>
<name>A0A1M6XBK0_9FLAO</name>
<feature type="domain" description="Transposase IS4-like" evidence="5">
    <location>
        <begin position="132"/>
        <end position="348"/>
    </location>
</feature>
<reference evidence="8" key="1">
    <citation type="submission" date="2016-11" db="EMBL/GenBank/DDBJ databases">
        <authorList>
            <person name="Varghese N."/>
            <person name="Submissions S."/>
        </authorList>
    </citation>
    <scope>NUCLEOTIDE SEQUENCE [LARGE SCALE GENOMIC DNA]</scope>
    <source>
        <strain evidence="8">DSM 3661</strain>
    </source>
</reference>
<sequence length="409" mass="47250">MGLFRRNKNNNKPLLGQILDLVPRWLLESCIKKHQSDKGCSKYKTYDQFVALTFGQLNKCYTLSDISTGIGVCQSFIMDLGLSQSPARSTMSDGNKKRTWKVYESLYIKLLSHYDKVLKKDNHRTIIQEIKDHSIKLIDSTTISLCLSMFDWAKFRTAKGGIKIHTCFDDALQIPDLINITEAKTHDSKGLGQNVFPKNTIIVEDRAYFDFALMLNRIFAQNIFVTRIKTNTDYTIIKELELPIDKDQDILKDEIITLSGKKAIETKINEHDLRLVTVYRAEDNKVIHIITNNLDWTARTIADLYKKRWDIELFFKAMKQNLQIKTFLGTSENAVKSQIYVALISYLLLELINRTIAKKVKTFSNFVEKIRVCLAFYLSIEYVCNQVNEGAKKVINQNKIIFKPDLFSQ</sequence>
<organism evidence="7 8">
    <name type="scientific">Flavobacterium xanthum</name>
    <dbReference type="NCBI Taxonomy" id="69322"/>
    <lineage>
        <taxon>Bacteria</taxon>
        <taxon>Pseudomonadati</taxon>
        <taxon>Bacteroidota</taxon>
        <taxon>Flavobacteriia</taxon>
        <taxon>Flavobacteriales</taxon>
        <taxon>Flavobacteriaceae</taxon>
        <taxon>Flavobacterium</taxon>
    </lineage>
</organism>
<dbReference type="GO" id="GO:0003677">
    <property type="term" value="F:DNA binding"/>
    <property type="evidence" value="ECO:0007669"/>
    <property type="project" value="UniProtKB-KW"/>
</dbReference>
<evidence type="ECO:0000256" key="1">
    <source>
        <dbReference type="ARBA" id="ARBA00010075"/>
    </source>
</evidence>
<protein>
    <submittedName>
        <fullName evidence="7">Transposase, IS4 family</fullName>
    </submittedName>
</protein>
<evidence type="ECO:0000313" key="8">
    <source>
        <dbReference type="Proteomes" id="UP000184260"/>
    </source>
</evidence>
<dbReference type="InterPro" id="IPR047952">
    <property type="entry name" value="Transpos_IS4"/>
</dbReference>
<dbReference type="OrthoDB" id="7327264at2"/>
<feature type="domain" description="DUF4372" evidence="6">
    <location>
        <begin position="11"/>
        <end position="81"/>
    </location>
</feature>
<keyword evidence="3" id="KW-0238">DNA-binding</keyword>
<accession>A0A1M6XBK0</accession>
<evidence type="ECO:0000256" key="3">
    <source>
        <dbReference type="ARBA" id="ARBA00023125"/>
    </source>
</evidence>
<dbReference type="NCBIfam" id="NF033592">
    <property type="entry name" value="transpos_IS4_1"/>
    <property type="match status" value="1"/>
</dbReference>
<keyword evidence="4" id="KW-0233">DNA recombination</keyword>
<dbReference type="RefSeq" id="WP_073350953.1">
    <property type="nucleotide sequence ID" value="NZ_FRBU01000001.1"/>
</dbReference>
<proteinExistence type="inferred from homology"/>